<accession>D5ELI6</accession>
<evidence type="ECO:0000256" key="2">
    <source>
        <dbReference type="SAM" id="Phobius"/>
    </source>
</evidence>
<dbReference type="Proteomes" id="UP000000925">
    <property type="component" value="Chromosome"/>
</dbReference>
<evidence type="ECO:0000256" key="1">
    <source>
        <dbReference type="SAM" id="MobiDB-lite"/>
    </source>
</evidence>
<proteinExistence type="predicted"/>
<keyword evidence="2" id="KW-1133">Transmembrane helix</keyword>
<name>D5ELI6_CORAD</name>
<dbReference type="AlphaFoldDB" id="D5ELI6"/>
<evidence type="ECO:0000313" key="4">
    <source>
        <dbReference type="Proteomes" id="UP000000925"/>
    </source>
</evidence>
<keyword evidence="2" id="KW-0472">Membrane</keyword>
<evidence type="ECO:0000313" key="3">
    <source>
        <dbReference type="EMBL" id="ADE55122.1"/>
    </source>
</evidence>
<feature type="region of interest" description="Disordered" evidence="1">
    <location>
        <begin position="15"/>
        <end position="50"/>
    </location>
</feature>
<reference evidence="3 4" key="1">
    <citation type="journal article" date="2010" name="Stand. Genomic Sci.">
        <title>Complete genome sequence of Coraliomargarita akajimensis type strain (04OKA010-24).</title>
        <authorList>
            <person name="Mavromatis K."/>
            <person name="Abt B."/>
            <person name="Brambilla E."/>
            <person name="Lapidus A."/>
            <person name="Copeland A."/>
            <person name="Deshpande S."/>
            <person name="Nolan M."/>
            <person name="Lucas S."/>
            <person name="Tice H."/>
            <person name="Cheng J.F."/>
            <person name="Han C."/>
            <person name="Detter J.C."/>
            <person name="Woyke T."/>
            <person name="Goodwin L."/>
            <person name="Pitluck S."/>
            <person name="Held B."/>
            <person name="Brettin T."/>
            <person name="Tapia R."/>
            <person name="Ivanova N."/>
            <person name="Mikhailova N."/>
            <person name="Pati A."/>
            <person name="Liolios K."/>
            <person name="Chen A."/>
            <person name="Palaniappan K."/>
            <person name="Land M."/>
            <person name="Hauser L."/>
            <person name="Chang Y.J."/>
            <person name="Jeffries C.D."/>
            <person name="Rohde M."/>
            <person name="Goker M."/>
            <person name="Bristow J."/>
            <person name="Eisen J.A."/>
            <person name="Markowitz V."/>
            <person name="Hugenholtz P."/>
            <person name="Klenk H.P."/>
            <person name="Kyrpides N.C."/>
        </authorList>
    </citation>
    <scope>NUCLEOTIDE SEQUENCE [LARGE SCALE GENOMIC DNA]</scope>
    <source>
        <strain evidence="4">DSM 45221 / IAM 15411 / JCM 23193 / KCTC 12865</strain>
    </source>
</reference>
<organism evidence="3 4">
    <name type="scientific">Coraliomargarita akajimensis (strain DSM 45221 / IAM 15411 / JCM 23193 / KCTC 12865 / 04OKA010-24)</name>
    <dbReference type="NCBI Taxonomy" id="583355"/>
    <lineage>
        <taxon>Bacteria</taxon>
        <taxon>Pseudomonadati</taxon>
        <taxon>Verrucomicrobiota</taxon>
        <taxon>Opitutia</taxon>
        <taxon>Puniceicoccales</taxon>
        <taxon>Coraliomargaritaceae</taxon>
        <taxon>Coraliomargarita</taxon>
    </lineage>
</organism>
<dbReference type="EMBL" id="CP001998">
    <property type="protein sequence ID" value="ADE55122.1"/>
    <property type="molecule type" value="Genomic_DNA"/>
</dbReference>
<feature type="transmembrane region" description="Helical" evidence="2">
    <location>
        <begin position="62"/>
        <end position="85"/>
    </location>
</feature>
<sequence>MKERLLNLHWITQTDKFGPMSNPTNQDEPQSVVKSDSPTNSPATTSKAGTIQAKERRFATDWFMLFAYGLFAIALCIQFGLIIWLDLF</sequence>
<dbReference type="KEGG" id="caa:Caka_2104"/>
<protein>
    <submittedName>
        <fullName evidence="3">Uncharacterized protein</fullName>
    </submittedName>
</protein>
<dbReference type="HOGENOM" id="CLU_2463783_0_0_0"/>
<gene>
    <name evidence="3" type="ordered locus">Caka_2104</name>
</gene>
<keyword evidence="4" id="KW-1185">Reference proteome</keyword>
<feature type="compositionally biased region" description="Polar residues" evidence="1">
    <location>
        <begin position="15"/>
        <end position="49"/>
    </location>
</feature>
<keyword evidence="2" id="KW-0812">Transmembrane</keyword>